<evidence type="ECO:0000256" key="1">
    <source>
        <dbReference type="ARBA" id="ARBA00004651"/>
    </source>
</evidence>
<name>A0A843YME6_9RHOB</name>
<keyword evidence="3" id="KW-1003">Cell membrane</keyword>
<evidence type="ECO:0000256" key="3">
    <source>
        <dbReference type="ARBA" id="ARBA00022475"/>
    </source>
</evidence>
<keyword evidence="2 7" id="KW-0813">Transport</keyword>
<feature type="transmembrane region" description="Helical" evidence="7">
    <location>
        <begin position="62"/>
        <end position="82"/>
    </location>
</feature>
<accession>A0A843YME6</accession>
<comment type="caution">
    <text evidence="9">The sequence shown here is derived from an EMBL/GenBank/DDBJ whole genome shotgun (WGS) entry which is preliminary data.</text>
</comment>
<feature type="domain" description="Tripartite ATP-independent periplasmic transporters DctQ component" evidence="8">
    <location>
        <begin position="34"/>
        <end position="163"/>
    </location>
</feature>
<feature type="transmembrane region" description="Helical" evidence="7">
    <location>
        <begin position="137"/>
        <end position="159"/>
    </location>
</feature>
<evidence type="ECO:0000259" key="8">
    <source>
        <dbReference type="Pfam" id="PF04290"/>
    </source>
</evidence>
<evidence type="ECO:0000256" key="7">
    <source>
        <dbReference type="RuleBase" id="RU369079"/>
    </source>
</evidence>
<evidence type="ECO:0000313" key="10">
    <source>
        <dbReference type="Proteomes" id="UP000444174"/>
    </source>
</evidence>
<evidence type="ECO:0000313" key="9">
    <source>
        <dbReference type="EMBL" id="MQQ09827.1"/>
    </source>
</evidence>
<proteinExistence type="inferred from homology"/>
<feature type="transmembrane region" description="Helical" evidence="7">
    <location>
        <begin position="21"/>
        <end position="42"/>
    </location>
</feature>
<keyword evidence="7" id="KW-0997">Cell inner membrane</keyword>
<dbReference type="EMBL" id="WIBF01000010">
    <property type="protein sequence ID" value="MQQ09827.1"/>
    <property type="molecule type" value="Genomic_DNA"/>
</dbReference>
<dbReference type="GO" id="GO:0022857">
    <property type="term" value="F:transmembrane transporter activity"/>
    <property type="evidence" value="ECO:0007669"/>
    <property type="project" value="UniProtKB-UniRule"/>
</dbReference>
<keyword evidence="6 7" id="KW-0472">Membrane</keyword>
<protein>
    <recommendedName>
        <fullName evidence="7">TRAP transporter small permease protein</fullName>
    </recommendedName>
</protein>
<keyword evidence="4 7" id="KW-0812">Transmembrane</keyword>
<comment type="subunit">
    <text evidence="7">The complex comprises the extracytoplasmic solute receptor protein and the two transmembrane proteins.</text>
</comment>
<comment type="subcellular location">
    <subcellularLocation>
        <location evidence="7">Cell inner membrane</location>
        <topology evidence="7">Multi-pass membrane protein</topology>
    </subcellularLocation>
    <subcellularLocation>
        <location evidence="1">Cell membrane</location>
        <topology evidence="1">Multi-pass membrane protein</topology>
    </subcellularLocation>
</comment>
<comment type="similarity">
    <text evidence="7">Belongs to the TRAP transporter small permease family.</text>
</comment>
<dbReference type="AlphaFoldDB" id="A0A843YME6"/>
<dbReference type="InterPro" id="IPR055348">
    <property type="entry name" value="DctQ"/>
</dbReference>
<evidence type="ECO:0000256" key="5">
    <source>
        <dbReference type="ARBA" id="ARBA00022989"/>
    </source>
</evidence>
<evidence type="ECO:0000256" key="2">
    <source>
        <dbReference type="ARBA" id="ARBA00022448"/>
    </source>
</evidence>
<comment type="function">
    <text evidence="7">Part of the tripartite ATP-independent periplasmic (TRAP) transport system.</text>
</comment>
<dbReference type="RefSeq" id="WP_153216800.1">
    <property type="nucleotide sequence ID" value="NZ_WIBF01000010.1"/>
</dbReference>
<evidence type="ECO:0000256" key="6">
    <source>
        <dbReference type="ARBA" id="ARBA00023136"/>
    </source>
</evidence>
<sequence>MPRSLNKEDRLTGIARSLITAWALLGGLVLVGVVLVNAWSILSGAIVGRPFAGDFELTEMGAAIAAFCFLPYCQLVGANVSADIFTMRAGPRSIALMSILAALVALLFSALLLWRMGAGLQDYREYEEFTGILQIPIWWAFVPALISLALLFVASLITMKEAVTKLLKSEVY</sequence>
<organism evidence="9 10">
    <name type="scientific">Tritonibacter litoralis</name>
    <dbReference type="NCBI Taxonomy" id="2662264"/>
    <lineage>
        <taxon>Bacteria</taxon>
        <taxon>Pseudomonadati</taxon>
        <taxon>Pseudomonadota</taxon>
        <taxon>Alphaproteobacteria</taxon>
        <taxon>Rhodobacterales</taxon>
        <taxon>Paracoccaceae</taxon>
        <taxon>Tritonibacter</taxon>
    </lineage>
</organism>
<reference evidence="9 10" key="1">
    <citation type="submission" date="2019-10" db="EMBL/GenBank/DDBJ databases">
        <title>Epibacterium sp. nov., isolated from seawater.</title>
        <authorList>
            <person name="Zhang X."/>
            <person name="Li N."/>
        </authorList>
    </citation>
    <scope>NUCLEOTIDE SEQUENCE [LARGE SCALE GENOMIC DNA]</scope>
    <source>
        <strain evidence="9 10">SM1979</strain>
    </source>
</reference>
<dbReference type="GO" id="GO:0005886">
    <property type="term" value="C:plasma membrane"/>
    <property type="evidence" value="ECO:0007669"/>
    <property type="project" value="UniProtKB-SubCell"/>
</dbReference>
<dbReference type="Proteomes" id="UP000444174">
    <property type="component" value="Unassembled WGS sequence"/>
</dbReference>
<dbReference type="Pfam" id="PF04290">
    <property type="entry name" value="DctQ"/>
    <property type="match status" value="1"/>
</dbReference>
<gene>
    <name evidence="9" type="ORF">GFB49_15280</name>
</gene>
<keyword evidence="10" id="KW-1185">Reference proteome</keyword>
<evidence type="ECO:0000256" key="4">
    <source>
        <dbReference type="ARBA" id="ARBA00022692"/>
    </source>
</evidence>
<feature type="transmembrane region" description="Helical" evidence="7">
    <location>
        <begin position="94"/>
        <end position="117"/>
    </location>
</feature>
<keyword evidence="5 7" id="KW-1133">Transmembrane helix</keyword>